<name>A0A8S5MHQ1_9CAUD</name>
<proteinExistence type="predicted"/>
<sequence>MSKQANGFDILILTQWIRARQAGRKVRTKNVYIFCLYGTGLCPGRAVRGGGHLERPAERGRRQMNEYISVLRRQPEDIRAGAAPFAVYVDGELWCECEDYFSVAEKLAALLPERGRCG</sequence>
<protein>
    <submittedName>
        <fullName evidence="1">Uncharacterized protein</fullName>
    </submittedName>
</protein>
<organism evidence="1">
    <name type="scientific">Siphoviridae sp. ct7es18</name>
    <dbReference type="NCBI Taxonomy" id="2826166"/>
    <lineage>
        <taxon>Viruses</taxon>
        <taxon>Duplodnaviria</taxon>
        <taxon>Heunggongvirae</taxon>
        <taxon>Uroviricota</taxon>
        <taxon>Caudoviricetes</taxon>
    </lineage>
</organism>
<dbReference type="EMBL" id="BK014903">
    <property type="protein sequence ID" value="DAD81567.1"/>
    <property type="molecule type" value="Genomic_DNA"/>
</dbReference>
<accession>A0A8S5MHQ1</accession>
<reference evidence="1" key="1">
    <citation type="journal article" date="2021" name="Proc. Natl. Acad. Sci. U.S.A.">
        <title>A Catalog of Tens of Thousands of Viruses from Human Metagenomes Reveals Hidden Associations with Chronic Diseases.</title>
        <authorList>
            <person name="Tisza M.J."/>
            <person name="Buck C.B."/>
        </authorList>
    </citation>
    <scope>NUCLEOTIDE SEQUENCE</scope>
    <source>
        <strain evidence="1">Ct7es18</strain>
    </source>
</reference>
<evidence type="ECO:0000313" key="1">
    <source>
        <dbReference type="EMBL" id="DAD81567.1"/>
    </source>
</evidence>